<accession>A0ABD1Y064</accession>
<keyword evidence="2" id="KW-1185">Reference proteome</keyword>
<dbReference type="Proteomes" id="UP001605036">
    <property type="component" value="Unassembled WGS sequence"/>
</dbReference>
<name>A0ABD1Y064_9MARC</name>
<sequence length="96" mass="11016">MVARLKLKGIDGRAPPGVEPAAELIQDGETYQVFTKARVFFKNCPNDLGMMGSLILTAKKYYSLNAQIVCDDKKRIIFWYAWFMCRFNLSSKIFLI</sequence>
<reference evidence="1 2" key="1">
    <citation type="submission" date="2024-09" db="EMBL/GenBank/DDBJ databases">
        <title>Chromosome-scale assembly of Riccia fluitans.</title>
        <authorList>
            <person name="Paukszto L."/>
            <person name="Sawicki J."/>
            <person name="Karawczyk K."/>
            <person name="Piernik-Szablinska J."/>
            <person name="Szczecinska M."/>
            <person name="Mazdziarz M."/>
        </authorList>
    </citation>
    <scope>NUCLEOTIDE SEQUENCE [LARGE SCALE GENOMIC DNA]</scope>
    <source>
        <strain evidence="1">Rf_01</strain>
        <tissue evidence="1">Aerial parts of the thallus</tissue>
    </source>
</reference>
<protein>
    <submittedName>
        <fullName evidence="1">Uncharacterized protein</fullName>
    </submittedName>
</protein>
<gene>
    <name evidence="1" type="ORF">R1flu_000263</name>
</gene>
<organism evidence="1 2">
    <name type="scientific">Riccia fluitans</name>
    <dbReference type="NCBI Taxonomy" id="41844"/>
    <lineage>
        <taxon>Eukaryota</taxon>
        <taxon>Viridiplantae</taxon>
        <taxon>Streptophyta</taxon>
        <taxon>Embryophyta</taxon>
        <taxon>Marchantiophyta</taxon>
        <taxon>Marchantiopsida</taxon>
        <taxon>Marchantiidae</taxon>
        <taxon>Marchantiales</taxon>
        <taxon>Ricciaceae</taxon>
        <taxon>Riccia</taxon>
    </lineage>
</organism>
<comment type="caution">
    <text evidence="1">The sequence shown here is derived from an EMBL/GenBank/DDBJ whole genome shotgun (WGS) entry which is preliminary data.</text>
</comment>
<evidence type="ECO:0000313" key="1">
    <source>
        <dbReference type="EMBL" id="KAL2620058.1"/>
    </source>
</evidence>
<dbReference type="EMBL" id="JBHFFA010000006">
    <property type="protein sequence ID" value="KAL2620058.1"/>
    <property type="molecule type" value="Genomic_DNA"/>
</dbReference>
<dbReference type="AlphaFoldDB" id="A0ABD1Y064"/>
<proteinExistence type="predicted"/>
<evidence type="ECO:0000313" key="2">
    <source>
        <dbReference type="Proteomes" id="UP001605036"/>
    </source>
</evidence>